<dbReference type="PANTHER" id="PTHR46599">
    <property type="entry name" value="PIGGYBAC TRANSPOSABLE ELEMENT-DERIVED PROTEIN 4"/>
    <property type="match status" value="1"/>
</dbReference>
<accession>A0AAV8WMN8</accession>
<gene>
    <name evidence="3" type="ORF">NQ314_020182</name>
</gene>
<dbReference type="InterPro" id="IPR029526">
    <property type="entry name" value="PGBD"/>
</dbReference>
<keyword evidence="4" id="KW-1185">Reference proteome</keyword>
<dbReference type="PANTHER" id="PTHR46599:SF3">
    <property type="entry name" value="PIGGYBAC TRANSPOSABLE ELEMENT-DERIVED PROTEIN 4"/>
    <property type="match status" value="1"/>
</dbReference>
<name>A0AAV8WMN8_9CUCU</name>
<feature type="compositionally biased region" description="Low complexity" evidence="1">
    <location>
        <begin position="21"/>
        <end position="38"/>
    </location>
</feature>
<evidence type="ECO:0000313" key="3">
    <source>
        <dbReference type="EMBL" id="KAJ8927402.1"/>
    </source>
</evidence>
<dbReference type="Pfam" id="PF13843">
    <property type="entry name" value="DDE_Tnp_1_7"/>
    <property type="match status" value="2"/>
</dbReference>
<dbReference type="AlphaFoldDB" id="A0AAV8WMN8"/>
<feature type="non-terminal residue" evidence="3">
    <location>
        <position position="1"/>
    </location>
</feature>
<comment type="caution">
    <text evidence="3">The sequence shown here is derived from an EMBL/GenBank/DDBJ whole genome shotgun (WGS) entry which is preliminary data.</text>
</comment>
<dbReference type="Proteomes" id="UP001162156">
    <property type="component" value="Unassembled WGS sequence"/>
</dbReference>
<proteinExistence type="predicted"/>
<evidence type="ECO:0000256" key="1">
    <source>
        <dbReference type="SAM" id="MobiDB-lite"/>
    </source>
</evidence>
<evidence type="ECO:0000313" key="4">
    <source>
        <dbReference type="Proteomes" id="UP001162156"/>
    </source>
</evidence>
<dbReference type="EMBL" id="JANEYF010005663">
    <property type="protein sequence ID" value="KAJ8927402.1"/>
    <property type="molecule type" value="Genomic_DNA"/>
</dbReference>
<feature type="domain" description="PiggyBac transposable element-derived protein" evidence="2">
    <location>
        <begin position="173"/>
        <end position="261"/>
    </location>
</feature>
<evidence type="ECO:0000259" key="2">
    <source>
        <dbReference type="Pfam" id="PF13843"/>
    </source>
</evidence>
<feature type="region of interest" description="Disordered" evidence="1">
    <location>
        <begin position="1"/>
        <end position="56"/>
    </location>
</feature>
<organism evidence="3 4">
    <name type="scientific">Rhamnusium bicolor</name>
    <dbReference type="NCBI Taxonomy" id="1586634"/>
    <lineage>
        <taxon>Eukaryota</taxon>
        <taxon>Metazoa</taxon>
        <taxon>Ecdysozoa</taxon>
        <taxon>Arthropoda</taxon>
        <taxon>Hexapoda</taxon>
        <taxon>Insecta</taxon>
        <taxon>Pterygota</taxon>
        <taxon>Neoptera</taxon>
        <taxon>Endopterygota</taxon>
        <taxon>Coleoptera</taxon>
        <taxon>Polyphaga</taxon>
        <taxon>Cucujiformia</taxon>
        <taxon>Chrysomeloidea</taxon>
        <taxon>Cerambycidae</taxon>
        <taxon>Lepturinae</taxon>
        <taxon>Rhagiini</taxon>
        <taxon>Rhamnusium</taxon>
    </lineage>
</organism>
<sequence>DVLSDEDDNIDVNIFEELSDEYQPSSSPSEDSNDDIISPGPRKRKPTRNINKSSAVSNFKYTSKDDISRPSTSKEGSLPFFAEISTDISTNEIDIDTSEKNNINDSVMDTIEQVIRDNLTDNDDKMNIDDELMTSEDIIWEDMSGAHLKTFQFTEGNTAGIKLELYERYYDKDPWDFYKLLVNQEIITMMVEETNKYAEQCKAKEQAPKARIHEWYNTNEEEMEKFIDPFLWMGLVSFPTIESYWSKNILYHNKVKSLLSRNPHALVNQSTHLVGRLRSNQMHNPKEKVIQETLKKGETVAAESNTGVVIQKWKDKREVLTLSTKHTAEMKIVRNESEKLLGIIDYNKQKSYIDLSDQMKANSTSLRRGGEMV</sequence>
<feature type="domain" description="PiggyBac transposable element-derived protein" evidence="2">
    <location>
        <begin position="264"/>
        <end position="367"/>
    </location>
</feature>
<feature type="compositionally biased region" description="Acidic residues" evidence="1">
    <location>
        <begin position="1"/>
        <end position="10"/>
    </location>
</feature>
<reference evidence="3" key="1">
    <citation type="journal article" date="2023" name="Insect Mol. Biol.">
        <title>Genome sequencing provides insights into the evolution of gene families encoding plant cell wall-degrading enzymes in longhorned beetles.</title>
        <authorList>
            <person name="Shin N.R."/>
            <person name="Okamura Y."/>
            <person name="Kirsch R."/>
            <person name="Pauchet Y."/>
        </authorList>
    </citation>
    <scope>NUCLEOTIDE SEQUENCE</scope>
    <source>
        <strain evidence="3">RBIC_L_NR</strain>
    </source>
</reference>
<protein>
    <recommendedName>
        <fullName evidence="2">PiggyBac transposable element-derived protein domain-containing protein</fullName>
    </recommendedName>
</protein>